<dbReference type="Proteomes" id="UP001139410">
    <property type="component" value="Unassembled WGS sequence"/>
</dbReference>
<gene>
    <name evidence="3" type="ORF">LVY65_08740</name>
</gene>
<keyword evidence="4" id="KW-1185">Reference proteome</keyword>
<protein>
    <submittedName>
        <fullName evidence="3">Porin</fullName>
    </submittedName>
</protein>
<reference evidence="3" key="1">
    <citation type="submission" date="2022-01" db="EMBL/GenBank/DDBJ databases">
        <authorList>
            <person name="Jo J.-H."/>
            <person name="Im W.-T."/>
        </authorList>
    </citation>
    <scope>NUCLEOTIDE SEQUENCE</scope>
    <source>
        <strain evidence="3">G124</strain>
    </source>
</reference>
<proteinExistence type="predicted"/>
<dbReference type="Pfam" id="PF19577">
    <property type="entry name" value="DcaP"/>
    <property type="match status" value="1"/>
</dbReference>
<dbReference type="InterPro" id="IPR045748">
    <property type="entry name" value="DcaP"/>
</dbReference>
<evidence type="ECO:0000256" key="2">
    <source>
        <dbReference type="SAM" id="SignalP"/>
    </source>
</evidence>
<organism evidence="3 4">
    <name type="scientific">Sphingomonas cremea</name>
    <dbReference type="NCBI Taxonomy" id="2904799"/>
    <lineage>
        <taxon>Bacteria</taxon>
        <taxon>Pseudomonadati</taxon>
        <taxon>Pseudomonadota</taxon>
        <taxon>Alphaproteobacteria</taxon>
        <taxon>Sphingomonadales</taxon>
        <taxon>Sphingomonadaceae</taxon>
        <taxon>Sphingomonas</taxon>
    </lineage>
</organism>
<dbReference type="SUPFAM" id="SSF56935">
    <property type="entry name" value="Porins"/>
    <property type="match status" value="1"/>
</dbReference>
<dbReference type="RefSeq" id="WP_235067659.1">
    <property type="nucleotide sequence ID" value="NZ_JAKFGM010000002.1"/>
</dbReference>
<sequence>MYKRLLVTSALLIASPAWAASDDSSPPSTTTPGSATTTSAAAASSAAQAPAAGLTPEQQVQLLQEVQALRERVQALEARSTQVQYTPEAPEHHKLLGDNNLELYGFVQLDAIQDFDRVNPDWAATLRPSRVPTTSGEFGSNGQTIFSVRQSRLGAKSSGMISGKPYEAKIEFDLYGTGDDAGQTTIRFRHVYASWGPILVGQTNSVFMDGDLFPNVIDYWGPTGMVFLRTPQIRFTFLDRNGWKAAVALEHATHDIDSGNLRLIDEELASNIRSNEELPDLTAQVRYAGKWGHVQLSGILRKVGYDTVDTPDNDPKGSQTGWGVNLGTSLNASLATFRLGAVYGRGIATYMNDGGMDLAPSISVVPGPGTITLVPKAEAVKLLGITAYVDLQWSKQLSSALGYSFTKVDNTNFQDPSAFHKGEYASGNLLWTPADRIMTGIELLWGRRTDNDGDKGTDLRLQTSFKFNFSSKDIWD</sequence>
<name>A0A9X1QK87_9SPHN</name>
<evidence type="ECO:0000256" key="1">
    <source>
        <dbReference type="SAM" id="MobiDB-lite"/>
    </source>
</evidence>
<comment type="caution">
    <text evidence="3">The sequence shown here is derived from an EMBL/GenBank/DDBJ whole genome shotgun (WGS) entry which is preliminary data.</text>
</comment>
<feature type="signal peptide" evidence="2">
    <location>
        <begin position="1"/>
        <end position="19"/>
    </location>
</feature>
<dbReference type="AlphaFoldDB" id="A0A9X1QK87"/>
<evidence type="ECO:0000313" key="3">
    <source>
        <dbReference type="EMBL" id="MCF2515146.1"/>
    </source>
</evidence>
<feature type="region of interest" description="Disordered" evidence="1">
    <location>
        <begin position="19"/>
        <end position="52"/>
    </location>
</feature>
<evidence type="ECO:0000313" key="4">
    <source>
        <dbReference type="Proteomes" id="UP001139410"/>
    </source>
</evidence>
<feature type="chain" id="PRO_5040814951" evidence="2">
    <location>
        <begin position="20"/>
        <end position="476"/>
    </location>
</feature>
<accession>A0A9X1QK87</accession>
<dbReference type="EMBL" id="JAKFGM010000002">
    <property type="protein sequence ID" value="MCF2515146.1"/>
    <property type="molecule type" value="Genomic_DNA"/>
</dbReference>
<keyword evidence="2" id="KW-0732">Signal</keyword>